<proteinExistence type="predicted"/>
<name>A0ABV3YP14_9PSED</name>
<evidence type="ECO:0008006" key="4">
    <source>
        <dbReference type="Google" id="ProtNLM"/>
    </source>
</evidence>
<dbReference type="SUPFAM" id="SSF52096">
    <property type="entry name" value="ClpP/crotonase"/>
    <property type="match status" value="1"/>
</dbReference>
<feature type="chain" id="PRO_5045925395" description="Periplasmic protein-like protein" evidence="1">
    <location>
        <begin position="24"/>
        <end position="190"/>
    </location>
</feature>
<reference evidence="2 3" key="1">
    <citation type="submission" date="2024-07" db="EMBL/GenBank/DDBJ databases">
        <authorList>
            <person name="Li M."/>
        </authorList>
    </citation>
    <scope>NUCLEOTIDE SEQUENCE [LARGE SCALE GENOMIC DNA]</scope>
    <source>
        <strain evidence="2 3">25A3E</strain>
    </source>
</reference>
<keyword evidence="3" id="KW-1185">Reference proteome</keyword>
<evidence type="ECO:0000313" key="2">
    <source>
        <dbReference type="EMBL" id="MEX6501042.1"/>
    </source>
</evidence>
<protein>
    <recommendedName>
        <fullName evidence="4">Periplasmic protein-like protein</fullName>
    </recommendedName>
</protein>
<comment type="caution">
    <text evidence="2">The sequence shown here is derived from an EMBL/GenBank/DDBJ whole genome shotgun (WGS) entry which is preliminary data.</text>
</comment>
<keyword evidence="1" id="KW-0732">Signal</keyword>
<evidence type="ECO:0000313" key="3">
    <source>
        <dbReference type="Proteomes" id="UP001560296"/>
    </source>
</evidence>
<dbReference type="EMBL" id="JBFTEG010000002">
    <property type="protein sequence ID" value="MEX6501042.1"/>
    <property type="molecule type" value="Genomic_DNA"/>
</dbReference>
<evidence type="ECO:0000256" key="1">
    <source>
        <dbReference type="SAM" id="SignalP"/>
    </source>
</evidence>
<organism evidence="2 3">
    <name type="scientific">Pseudomonas zhanjiangensis</name>
    <dbReference type="NCBI Taxonomy" id="3239015"/>
    <lineage>
        <taxon>Bacteria</taxon>
        <taxon>Pseudomonadati</taxon>
        <taxon>Pseudomonadota</taxon>
        <taxon>Gammaproteobacteria</taxon>
        <taxon>Pseudomonadales</taxon>
        <taxon>Pseudomonadaceae</taxon>
        <taxon>Pseudomonas</taxon>
    </lineage>
</organism>
<accession>A0ABV3YP14</accession>
<dbReference type="Proteomes" id="UP001560296">
    <property type="component" value="Unassembled WGS sequence"/>
</dbReference>
<dbReference type="RefSeq" id="WP_369285978.1">
    <property type="nucleotide sequence ID" value="NZ_JBFTEG010000002.1"/>
</dbReference>
<dbReference type="InterPro" id="IPR029045">
    <property type="entry name" value="ClpP/crotonase-like_dom_sf"/>
</dbReference>
<gene>
    <name evidence="2" type="ORF">AB5S05_03135</name>
</gene>
<sequence length="190" mass="20698">MRTLLFQAALLCSAALCSATSQARVEVEAAQHQRLGPILAAKISEDIAPGDYEALLKGLRAHPGKFARKIVLLDSIGGSAPEAMRMGRLLRETGFDALVPARGVCQGSCIYLLAAGHRKTVHGHVGLHRPYFPSGDSARAQAAHHAERYSPAAYLRAMNLPTRLADDMQRIDPYHMRVLSTEELTRYGLN</sequence>
<feature type="signal peptide" evidence="1">
    <location>
        <begin position="1"/>
        <end position="23"/>
    </location>
</feature>